<dbReference type="OrthoDB" id="9872413at2"/>
<feature type="transmembrane region" description="Helical" evidence="1">
    <location>
        <begin position="16"/>
        <end position="32"/>
    </location>
</feature>
<dbReference type="RefSeq" id="WP_042534574.1">
    <property type="nucleotide sequence ID" value="NZ_CAXOIH010000001.1"/>
</dbReference>
<keyword evidence="1" id="KW-1133">Transmembrane helix</keyword>
<protein>
    <submittedName>
        <fullName evidence="2">Uncharacterized protein</fullName>
    </submittedName>
</protein>
<proteinExistence type="predicted"/>
<evidence type="ECO:0000256" key="1">
    <source>
        <dbReference type="SAM" id="Phobius"/>
    </source>
</evidence>
<keyword evidence="1" id="KW-0812">Transmembrane</keyword>
<dbReference type="Proteomes" id="UP000040453">
    <property type="component" value="Unassembled WGS sequence"/>
</dbReference>
<organism evidence="2 3">
    <name type="scientific">Oceanobacillus oncorhynchi</name>
    <dbReference type="NCBI Taxonomy" id="545501"/>
    <lineage>
        <taxon>Bacteria</taxon>
        <taxon>Bacillati</taxon>
        <taxon>Bacillota</taxon>
        <taxon>Bacilli</taxon>
        <taxon>Bacillales</taxon>
        <taxon>Bacillaceae</taxon>
        <taxon>Oceanobacillus</taxon>
    </lineage>
</organism>
<accession>A0A0A1MZ20</accession>
<evidence type="ECO:0000313" key="2">
    <source>
        <dbReference type="EMBL" id="CEI84016.1"/>
    </source>
</evidence>
<evidence type="ECO:0000313" key="3">
    <source>
        <dbReference type="Proteomes" id="UP000040453"/>
    </source>
</evidence>
<sequence>MKHNALKKIKNLKKDIWRLIVLFVWILIIGTFEIELTFWTTFIVVMSTIIIGTMLKRIVDKCGDNNELS</sequence>
<dbReference type="AlphaFoldDB" id="A0A0A1MZ20"/>
<keyword evidence="3" id="KW-1185">Reference proteome</keyword>
<reference evidence="2 3" key="1">
    <citation type="submission" date="2014-11" db="EMBL/GenBank/DDBJ databases">
        <authorList>
            <person name="Urmite Genomes Urmite Genomes"/>
        </authorList>
    </citation>
    <scope>NUCLEOTIDE SEQUENCE [LARGE SCALE GENOMIC DNA]</scope>
    <source>
        <strain evidence="2 3">Oc5</strain>
    </source>
</reference>
<gene>
    <name evidence="2" type="ORF">BN997_03949</name>
</gene>
<dbReference type="EMBL" id="CDGG01000001">
    <property type="protein sequence ID" value="CEI84016.1"/>
    <property type="molecule type" value="Genomic_DNA"/>
</dbReference>
<keyword evidence="1" id="KW-0472">Membrane</keyword>
<name>A0A0A1MZ20_9BACI</name>